<feature type="non-terminal residue" evidence="2">
    <location>
        <position position="1"/>
    </location>
</feature>
<dbReference type="EMBL" id="KL214834">
    <property type="protein sequence ID" value="KFV62054.1"/>
    <property type="molecule type" value="Genomic_DNA"/>
</dbReference>
<keyword evidence="3" id="KW-1185">Reference proteome</keyword>
<organism evidence="2 3">
    <name type="scientific">Dryobates pubescens</name>
    <name type="common">Downy woodpecker</name>
    <name type="synonym">Picoides pubescens</name>
    <dbReference type="NCBI Taxonomy" id="118200"/>
    <lineage>
        <taxon>Eukaryota</taxon>
        <taxon>Metazoa</taxon>
        <taxon>Chordata</taxon>
        <taxon>Craniata</taxon>
        <taxon>Vertebrata</taxon>
        <taxon>Euteleostomi</taxon>
        <taxon>Archelosauria</taxon>
        <taxon>Archosauria</taxon>
        <taxon>Dinosauria</taxon>
        <taxon>Saurischia</taxon>
        <taxon>Theropoda</taxon>
        <taxon>Coelurosauria</taxon>
        <taxon>Aves</taxon>
        <taxon>Neognathae</taxon>
        <taxon>Neoaves</taxon>
        <taxon>Telluraves</taxon>
        <taxon>Coraciimorphae</taxon>
        <taxon>Piciformes</taxon>
        <taxon>Picidae</taxon>
        <taxon>Dryobates</taxon>
    </lineage>
</organism>
<reference evidence="2 3" key="1">
    <citation type="submission" date="2014-04" db="EMBL/GenBank/DDBJ databases">
        <title>Genome evolution of avian class.</title>
        <authorList>
            <person name="Zhang G."/>
            <person name="Li C."/>
        </authorList>
    </citation>
    <scope>NUCLEOTIDE SEQUENCE [LARGE SCALE GENOMIC DNA]</scope>
    <source>
        <strain evidence="2">BGI_N307</strain>
    </source>
</reference>
<protein>
    <submittedName>
        <fullName evidence="2">Uncharacterized protein</fullName>
    </submittedName>
</protein>
<feature type="compositionally biased region" description="Low complexity" evidence="1">
    <location>
        <begin position="86"/>
        <end position="96"/>
    </location>
</feature>
<feature type="compositionally biased region" description="Basic and acidic residues" evidence="1">
    <location>
        <begin position="73"/>
        <end position="84"/>
    </location>
</feature>
<feature type="compositionally biased region" description="Gly residues" evidence="1">
    <location>
        <begin position="1"/>
        <end position="10"/>
    </location>
</feature>
<dbReference type="STRING" id="118200.A0A093G5J7"/>
<dbReference type="AlphaFoldDB" id="A0A093G5J7"/>
<proteinExistence type="predicted"/>
<feature type="compositionally biased region" description="Polar residues" evidence="1">
    <location>
        <begin position="59"/>
        <end position="72"/>
    </location>
</feature>
<dbReference type="Proteomes" id="UP000053875">
    <property type="component" value="Unassembled WGS sequence"/>
</dbReference>
<name>A0A093G5J7_DRYPU</name>
<feature type="compositionally biased region" description="Polar residues" evidence="1">
    <location>
        <begin position="17"/>
        <end position="27"/>
    </location>
</feature>
<gene>
    <name evidence="2" type="ORF">N307_04326</name>
</gene>
<accession>A0A093G5J7</accession>
<feature type="compositionally biased region" description="Polar residues" evidence="1">
    <location>
        <begin position="104"/>
        <end position="125"/>
    </location>
</feature>
<feature type="region of interest" description="Disordered" evidence="1">
    <location>
        <begin position="1"/>
        <end position="140"/>
    </location>
</feature>
<feature type="non-terminal residue" evidence="2">
    <location>
        <position position="140"/>
    </location>
</feature>
<evidence type="ECO:0000256" key="1">
    <source>
        <dbReference type="SAM" id="MobiDB-lite"/>
    </source>
</evidence>
<evidence type="ECO:0000313" key="3">
    <source>
        <dbReference type="Proteomes" id="UP000053875"/>
    </source>
</evidence>
<sequence length="140" mass="14483">GKLGNTGQGGETRTSHSDVTPSPTTVLGSPPSEIQAAEVSASPPFPSSGKSLGMKAVKKTSNPTTSTASQSNRHSDSDFDKDKMGSSSSIKRGQSSAREVPLQQELTTSQDTATVNRLLKQSSHSAQKDASSKASGFETT</sequence>
<evidence type="ECO:0000313" key="2">
    <source>
        <dbReference type="EMBL" id="KFV62054.1"/>
    </source>
</evidence>